<proteinExistence type="predicted"/>
<gene>
    <name evidence="1" type="ORF">S01H4_56609</name>
</gene>
<protein>
    <submittedName>
        <fullName evidence="1">Uncharacterized protein</fullName>
    </submittedName>
</protein>
<evidence type="ECO:0000313" key="1">
    <source>
        <dbReference type="EMBL" id="GAH15056.1"/>
    </source>
</evidence>
<reference evidence="1" key="1">
    <citation type="journal article" date="2014" name="Front. Microbiol.">
        <title>High frequency of phylogenetically diverse reductive dehalogenase-homologous genes in deep subseafloor sedimentary metagenomes.</title>
        <authorList>
            <person name="Kawai M."/>
            <person name="Futagami T."/>
            <person name="Toyoda A."/>
            <person name="Takaki Y."/>
            <person name="Nishi S."/>
            <person name="Hori S."/>
            <person name="Arai W."/>
            <person name="Tsubouchi T."/>
            <person name="Morono Y."/>
            <person name="Uchiyama I."/>
            <person name="Ito T."/>
            <person name="Fujiyama A."/>
            <person name="Inagaki F."/>
            <person name="Takami H."/>
        </authorList>
    </citation>
    <scope>NUCLEOTIDE SEQUENCE</scope>
    <source>
        <strain evidence="1">Expedition CK06-06</strain>
    </source>
</reference>
<sequence length="61" mass="6980">MHNLTLMGNGSIDYKIVVNADWDEDQLSDVDEIQKQSFLDLDPIHPNVWGFFQKSSGEVLE</sequence>
<comment type="caution">
    <text evidence="1">The sequence shown here is derived from an EMBL/GenBank/DDBJ whole genome shotgun (WGS) entry which is preliminary data.</text>
</comment>
<dbReference type="EMBL" id="BART01032820">
    <property type="protein sequence ID" value="GAH15056.1"/>
    <property type="molecule type" value="Genomic_DNA"/>
</dbReference>
<organism evidence="1">
    <name type="scientific">marine sediment metagenome</name>
    <dbReference type="NCBI Taxonomy" id="412755"/>
    <lineage>
        <taxon>unclassified sequences</taxon>
        <taxon>metagenomes</taxon>
        <taxon>ecological metagenomes</taxon>
    </lineage>
</organism>
<accession>X1D2R4</accession>
<name>X1D2R4_9ZZZZ</name>
<dbReference type="AlphaFoldDB" id="X1D2R4"/>